<sequence length="188" mass="22227">MKITTERLVIRPFETKDAAGLWEYLAQPRMNCFMDEKLDTLEDAISEVQRRHHDETQFAVCLKDTDTLIGHVFAERDDVDNDTYGVGWHFNGKYEGKGYASEAARAFFNFLFDSKNGRRIYAYVEDYNVRSQKMCERLNMRREACFLEFVPVWRSTPDEVQRYDNTYVYAILKKEWRAQTSLNDAAIR</sequence>
<dbReference type="PANTHER" id="PTHR43792">
    <property type="entry name" value="GNAT FAMILY, PUTATIVE (AFU_ORTHOLOGUE AFUA_3G00765)-RELATED-RELATED"/>
    <property type="match status" value="1"/>
</dbReference>
<name>A0AB39IPR0_9GAMM</name>
<dbReference type="EMBL" id="CP162411">
    <property type="protein sequence ID" value="XDL12761.1"/>
    <property type="molecule type" value="Genomic_DNA"/>
</dbReference>
<evidence type="ECO:0000259" key="1">
    <source>
        <dbReference type="PROSITE" id="PS51186"/>
    </source>
</evidence>
<reference evidence="4" key="2">
    <citation type="submission" date="2024-07" db="EMBL/GenBank/DDBJ databases">
        <authorList>
            <person name="Pedron J."/>
        </authorList>
    </citation>
    <scope>NUCLEOTIDE SEQUENCE</scope>
    <source>
        <strain evidence="4">A003-S1-M15</strain>
        <strain evidence="3">A642-S2-A17</strain>
    </source>
</reference>
<dbReference type="GeneID" id="302582147"/>
<protein>
    <submittedName>
        <fullName evidence="2">GNAT family N-acetyltransferase</fullName>
    </submittedName>
    <submittedName>
        <fullName evidence="4">GNAT family protein</fullName>
    </submittedName>
</protein>
<dbReference type="Gene3D" id="3.40.630.30">
    <property type="match status" value="1"/>
</dbReference>
<dbReference type="RefSeq" id="WP_210175448.1">
    <property type="nucleotide sequence ID" value="NZ_CP162411.1"/>
</dbReference>
<keyword evidence="5" id="KW-1185">Reference proteome</keyword>
<evidence type="ECO:0000313" key="5">
    <source>
        <dbReference type="Proteomes" id="UP000810130"/>
    </source>
</evidence>
<dbReference type="Proteomes" id="UP000810130">
    <property type="component" value="Unassembled WGS sequence"/>
</dbReference>
<evidence type="ECO:0000313" key="2">
    <source>
        <dbReference type="EMBL" id="MBP2859094.1"/>
    </source>
</evidence>
<feature type="domain" description="N-acetyltransferase" evidence="1">
    <location>
        <begin position="8"/>
        <end position="159"/>
    </location>
</feature>
<dbReference type="InterPro" id="IPR000182">
    <property type="entry name" value="GNAT_dom"/>
</dbReference>
<dbReference type="Pfam" id="PF13302">
    <property type="entry name" value="Acetyltransf_3"/>
    <property type="match status" value="1"/>
</dbReference>
<proteinExistence type="predicted"/>
<gene>
    <name evidence="2" type="ORF">J8657_15955</name>
    <name evidence="3" type="ORF">LF923_0010990</name>
    <name evidence="4" type="ORF">LF929_010715</name>
</gene>
<evidence type="ECO:0000313" key="3">
    <source>
        <dbReference type="EMBL" id="XDL12761.1"/>
    </source>
</evidence>
<dbReference type="PANTHER" id="PTHR43792:SF5">
    <property type="entry name" value="RIBOSOMAL-PROTEIN-SERINE ACETYLTRANSFERASE"/>
    <property type="match status" value="1"/>
</dbReference>
<dbReference type="SUPFAM" id="SSF55729">
    <property type="entry name" value="Acyl-CoA N-acyltransferases (Nat)"/>
    <property type="match status" value="1"/>
</dbReference>
<evidence type="ECO:0000313" key="4">
    <source>
        <dbReference type="EMBL" id="XDL22784.1"/>
    </source>
</evidence>
<dbReference type="GO" id="GO:0016747">
    <property type="term" value="F:acyltransferase activity, transferring groups other than amino-acyl groups"/>
    <property type="evidence" value="ECO:0007669"/>
    <property type="project" value="InterPro"/>
</dbReference>
<dbReference type="InterPro" id="IPR016181">
    <property type="entry name" value="Acyl_CoA_acyltransferase"/>
</dbReference>
<reference evidence="2 5" key="1">
    <citation type="submission" date="2021-04" db="EMBL/GenBank/DDBJ databases">
        <title>Genomic and host-range diversity within the Dickeya zeae complex, identification of D. zeae and D. oryzae members, proposal of two novel subspecies D. zeae subsp. zeae subsp. nov. and D. zeae subsp. dombae subsp. nov.</title>
        <authorList>
            <person name="Van Gijsegem F."/>
            <person name="Hugouvieux-Cotte-Pattat N."/>
        </authorList>
    </citation>
    <scope>NUCLEOTIDE SEQUENCE [LARGE SCALE GENOMIC DNA]</scope>
    <source>
        <strain evidence="2 5">FVG03</strain>
    </source>
</reference>
<dbReference type="EMBL" id="CP162670">
    <property type="protein sequence ID" value="XDL22784.1"/>
    <property type="molecule type" value="Genomic_DNA"/>
</dbReference>
<dbReference type="PROSITE" id="PS51186">
    <property type="entry name" value="GNAT"/>
    <property type="match status" value="1"/>
</dbReference>
<dbReference type="EMBL" id="JAGJWX010000025">
    <property type="protein sequence ID" value="MBP2859094.1"/>
    <property type="molecule type" value="Genomic_DNA"/>
</dbReference>
<accession>A0AB39IPR0</accession>
<dbReference type="AlphaFoldDB" id="A0AB39IPR0"/>
<dbReference type="InterPro" id="IPR051531">
    <property type="entry name" value="N-acetyltransferase"/>
</dbReference>
<organism evidence="4">
    <name type="scientific">Dickeya oryzae</name>
    <dbReference type="NCBI Taxonomy" id="1240404"/>
    <lineage>
        <taxon>Bacteria</taxon>
        <taxon>Pseudomonadati</taxon>
        <taxon>Pseudomonadota</taxon>
        <taxon>Gammaproteobacteria</taxon>
        <taxon>Enterobacterales</taxon>
        <taxon>Pectobacteriaceae</taxon>
        <taxon>Dickeya</taxon>
    </lineage>
</organism>